<organism evidence="1 2">
    <name type="scientific">Mucilaginibacter gossypiicola</name>
    <dbReference type="NCBI Taxonomy" id="551995"/>
    <lineage>
        <taxon>Bacteria</taxon>
        <taxon>Pseudomonadati</taxon>
        <taxon>Bacteroidota</taxon>
        <taxon>Sphingobacteriia</taxon>
        <taxon>Sphingobacteriales</taxon>
        <taxon>Sphingobacteriaceae</taxon>
        <taxon>Mucilaginibacter</taxon>
    </lineage>
</organism>
<protein>
    <submittedName>
        <fullName evidence="1">Uncharacterized protein</fullName>
    </submittedName>
</protein>
<sequence>MTEHSIGKFYEVAQLNLIRWIEDNPKLKDKITAHDLKYLFEFHSRRGLSIDLCRFDLVYYNEVFFPPEEKKPMIDEFVRKVCIIIKATLINMGKEKVHITVTVRHKVSQISHWHTFYLDKEYNIKKAAQLSRKQNDWL</sequence>
<dbReference type="Proteomes" id="UP000198942">
    <property type="component" value="Unassembled WGS sequence"/>
</dbReference>
<dbReference type="AlphaFoldDB" id="A0A1H8M253"/>
<dbReference type="EMBL" id="FOCL01000005">
    <property type="protein sequence ID" value="SEO11218.1"/>
    <property type="molecule type" value="Genomic_DNA"/>
</dbReference>
<reference evidence="2" key="1">
    <citation type="submission" date="2016-10" db="EMBL/GenBank/DDBJ databases">
        <authorList>
            <person name="Varghese N."/>
            <person name="Submissions S."/>
        </authorList>
    </citation>
    <scope>NUCLEOTIDE SEQUENCE [LARGE SCALE GENOMIC DNA]</scope>
    <source>
        <strain evidence="2">Gh-48</strain>
    </source>
</reference>
<evidence type="ECO:0000313" key="1">
    <source>
        <dbReference type="EMBL" id="SEO11218.1"/>
    </source>
</evidence>
<keyword evidence="2" id="KW-1185">Reference proteome</keyword>
<accession>A0A1H8M253</accession>
<name>A0A1H8M253_9SPHI</name>
<gene>
    <name evidence="1" type="ORF">SAMN05192574_105347</name>
</gene>
<dbReference type="STRING" id="551995.SAMN05192574_105347"/>
<evidence type="ECO:0000313" key="2">
    <source>
        <dbReference type="Proteomes" id="UP000198942"/>
    </source>
</evidence>
<proteinExistence type="predicted"/>
<dbReference type="OrthoDB" id="795307at2"/>
<dbReference type="RefSeq" id="WP_091212194.1">
    <property type="nucleotide sequence ID" value="NZ_FOCL01000005.1"/>
</dbReference>